<feature type="compositionally biased region" description="Polar residues" evidence="1">
    <location>
        <begin position="146"/>
        <end position="164"/>
    </location>
</feature>
<dbReference type="OrthoDB" id="8438657at2759"/>
<feature type="region of interest" description="Disordered" evidence="1">
    <location>
        <begin position="1"/>
        <end position="260"/>
    </location>
</feature>
<accession>A0A4Z2I395</accession>
<name>A0A4Z2I395_9TELE</name>
<feature type="compositionally biased region" description="Polar residues" evidence="1">
    <location>
        <begin position="115"/>
        <end position="133"/>
    </location>
</feature>
<evidence type="ECO:0000313" key="2">
    <source>
        <dbReference type="EMBL" id="TNN72546.1"/>
    </source>
</evidence>
<feature type="compositionally biased region" description="Polar residues" evidence="1">
    <location>
        <begin position="242"/>
        <end position="256"/>
    </location>
</feature>
<dbReference type="AlphaFoldDB" id="A0A4Z2I395"/>
<feature type="region of interest" description="Disordered" evidence="1">
    <location>
        <begin position="362"/>
        <end position="381"/>
    </location>
</feature>
<organism evidence="2 3">
    <name type="scientific">Liparis tanakae</name>
    <name type="common">Tanaka's snailfish</name>
    <dbReference type="NCBI Taxonomy" id="230148"/>
    <lineage>
        <taxon>Eukaryota</taxon>
        <taxon>Metazoa</taxon>
        <taxon>Chordata</taxon>
        <taxon>Craniata</taxon>
        <taxon>Vertebrata</taxon>
        <taxon>Euteleostomi</taxon>
        <taxon>Actinopterygii</taxon>
        <taxon>Neopterygii</taxon>
        <taxon>Teleostei</taxon>
        <taxon>Neoteleostei</taxon>
        <taxon>Acanthomorphata</taxon>
        <taxon>Eupercaria</taxon>
        <taxon>Perciformes</taxon>
        <taxon>Cottioidei</taxon>
        <taxon>Cottales</taxon>
        <taxon>Liparidae</taxon>
        <taxon>Liparis</taxon>
    </lineage>
</organism>
<sequence length="381" mass="42938">MQAGPQRPEEPQLSVYQPQQPSVYQPQQPSVYQPQQPAVYKPQEQIRKPKQNSQQPRQDNPNVKDSFQTKTSMWDFVSPENGKRFESGITSSRGIVMQAGPQPPAEPQPSVYQPGYSSIYQTQRPSYQPQQPSVYKPQEQIRKLKQNSQKPPQSNAKDSFQTKTGMWDFVVPENGKRFESGIASSQGIVMQAGPQPLEEPQPSVHQPGVSFTSVYQPQQPSVYQPQQPSVYQPQQQIRRPKQNSQSNPNAKDSFQTKAGMWDFVSPKNEKIESGVSSSRELMQAVPQPSVYQPQFVGIEMKPAVWEFFSADGAVSGPNVQTGSPSKHQQVGIQIQPAMWELYSPDRVSGPTNFNVQMTVPPRTREVPLASPQRPRWQRPLV</sequence>
<gene>
    <name evidence="2" type="ORF">EYF80_017153</name>
</gene>
<evidence type="ECO:0000313" key="3">
    <source>
        <dbReference type="Proteomes" id="UP000314294"/>
    </source>
</evidence>
<comment type="caution">
    <text evidence="2">The sequence shown here is derived from an EMBL/GenBank/DDBJ whole genome shotgun (WGS) entry which is preliminary data.</text>
</comment>
<keyword evidence="3" id="KW-1185">Reference proteome</keyword>
<feature type="compositionally biased region" description="Polar residues" evidence="1">
    <location>
        <begin position="51"/>
        <end position="72"/>
    </location>
</feature>
<evidence type="ECO:0000256" key="1">
    <source>
        <dbReference type="SAM" id="MobiDB-lite"/>
    </source>
</evidence>
<protein>
    <submittedName>
        <fullName evidence="2">Uncharacterized protein</fullName>
    </submittedName>
</protein>
<feature type="compositionally biased region" description="Low complexity" evidence="1">
    <location>
        <begin position="14"/>
        <end position="37"/>
    </location>
</feature>
<reference evidence="2 3" key="1">
    <citation type="submission" date="2019-03" db="EMBL/GenBank/DDBJ databases">
        <title>First draft genome of Liparis tanakae, snailfish: a comprehensive survey of snailfish specific genes.</title>
        <authorList>
            <person name="Kim W."/>
            <person name="Song I."/>
            <person name="Jeong J.-H."/>
            <person name="Kim D."/>
            <person name="Kim S."/>
            <person name="Ryu S."/>
            <person name="Song J.Y."/>
            <person name="Lee S.K."/>
        </authorList>
    </citation>
    <scope>NUCLEOTIDE SEQUENCE [LARGE SCALE GENOMIC DNA]</scope>
    <source>
        <tissue evidence="2">Muscle</tissue>
    </source>
</reference>
<dbReference type="EMBL" id="SRLO01000135">
    <property type="protein sequence ID" value="TNN72546.1"/>
    <property type="molecule type" value="Genomic_DNA"/>
</dbReference>
<dbReference type="Proteomes" id="UP000314294">
    <property type="component" value="Unassembled WGS sequence"/>
</dbReference>
<proteinExistence type="predicted"/>
<feature type="compositionally biased region" description="Low complexity" evidence="1">
    <location>
        <begin position="213"/>
        <end position="236"/>
    </location>
</feature>